<dbReference type="RefSeq" id="WP_105336634.1">
    <property type="nucleotide sequence ID" value="NZ_PUHZ01000017.1"/>
</dbReference>
<proteinExistence type="predicted"/>
<protein>
    <submittedName>
        <fullName evidence="2">Uncharacterized protein</fullName>
    </submittedName>
</protein>
<keyword evidence="1" id="KW-0472">Membrane</keyword>
<gene>
    <name evidence="2" type="ORF">C5Y93_16985</name>
</gene>
<evidence type="ECO:0000313" key="3">
    <source>
        <dbReference type="Proteomes" id="UP000237819"/>
    </source>
</evidence>
<sequence length="163" mass="18518">MGSISAAKLGKSLLTIVIMVGILGVGFGESLYEKACYVNFLALESFPTMNPFEREHLISQIDYEDQSGLQHRLFVFETPIGDEMSSCRVVATDKDYRVTSTWNANRRDRLLNVGFMQHTDPPILELVRHTPDQTSLVCEHFCLNMGVLQNYDYKPTNKLDVPR</sequence>
<dbReference type="OrthoDB" id="273197at2"/>
<keyword evidence="1" id="KW-0812">Transmembrane</keyword>
<reference evidence="2 3" key="1">
    <citation type="submission" date="2018-02" db="EMBL/GenBank/DDBJ databases">
        <title>Comparative genomes isolates from brazilian mangrove.</title>
        <authorList>
            <person name="Araujo J.E."/>
            <person name="Taketani R.G."/>
            <person name="Silva M.C.P."/>
            <person name="Loureco M.V."/>
            <person name="Andreote F.D."/>
        </authorList>
    </citation>
    <scope>NUCLEOTIDE SEQUENCE [LARGE SCALE GENOMIC DNA]</scope>
    <source>
        <strain evidence="2 3">Nap-Phe MGV</strain>
    </source>
</reference>
<organism evidence="2 3">
    <name type="scientific">Blastopirellula marina</name>
    <dbReference type="NCBI Taxonomy" id="124"/>
    <lineage>
        <taxon>Bacteria</taxon>
        <taxon>Pseudomonadati</taxon>
        <taxon>Planctomycetota</taxon>
        <taxon>Planctomycetia</taxon>
        <taxon>Pirellulales</taxon>
        <taxon>Pirellulaceae</taxon>
        <taxon>Blastopirellula</taxon>
    </lineage>
</organism>
<evidence type="ECO:0000313" key="2">
    <source>
        <dbReference type="EMBL" id="PQO44792.1"/>
    </source>
</evidence>
<name>A0A2S8GK35_9BACT</name>
<dbReference type="AlphaFoldDB" id="A0A2S8GK35"/>
<dbReference type="EMBL" id="PUHZ01000017">
    <property type="protein sequence ID" value="PQO44792.1"/>
    <property type="molecule type" value="Genomic_DNA"/>
</dbReference>
<accession>A0A2S8GK35</accession>
<dbReference type="Proteomes" id="UP000237819">
    <property type="component" value="Unassembled WGS sequence"/>
</dbReference>
<feature type="transmembrane region" description="Helical" evidence="1">
    <location>
        <begin position="12"/>
        <end position="32"/>
    </location>
</feature>
<comment type="caution">
    <text evidence="2">The sequence shown here is derived from an EMBL/GenBank/DDBJ whole genome shotgun (WGS) entry which is preliminary data.</text>
</comment>
<evidence type="ECO:0000256" key="1">
    <source>
        <dbReference type="SAM" id="Phobius"/>
    </source>
</evidence>
<keyword evidence="1" id="KW-1133">Transmembrane helix</keyword>